<feature type="compositionally biased region" description="Basic residues" evidence="1">
    <location>
        <begin position="145"/>
        <end position="156"/>
    </location>
</feature>
<proteinExistence type="predicted"/>
<dbReference type="Proteomes" id="UP000635477">
    <property type="component" value="Unassembled WGS sequence"/>
</dbReference>
<feature type="region of interest" description="Disordered" evidence="1">
    <location>
        <begin position="1"/>
        <end position="52"/>
    </location>
</feature>
<reference evidence="2" key="1">
    <citation type="journal article" date="2020" name="BMC Genomics">
        <title>Correction to: Identification and distribution of gene clusters required for synthesis of sphingolipid metabolism inhibitors in diverse species of the filamentous fungus Fusarium.</title>
        <authorList>
            <person name="Kim H.S."/>
            <person name="Lohmar J.M."/>
            <person name="Busman M."/>
            <person name="Brown D.W."/>
            <person name="Naumann T.A."/>
            <person name="Divon H.H."/>
            <person name="Lysoe E."/>
            <person name="Uhlig S."/>
            <person name="Proctor R.H."/>
        </authorList>
    </citation>
    <scope>NUCLEOTIDE SEQUENCE</scope>
    <source>
        <strain evidence="2">NRRL 22465</strain>
    </source>
</reference>
<evidence type="ECO:0000256" key="1">
    <source>
        <dbReference type="SAM" id="MobiDB-lite"/>
    </source>
</evidence>
<accession>A0A8H4UEI4</accession>
<feature type="region of interest" description="Disordered" evidence="1">
    <location>
        <begin position="134"/>
        <end position="184"/>
    </location>
</feature>
<reference evidence="2" key="2">
    <citation type="submission" date="2020-05" db="EMBL/GenBank/DDBJ databases">
        <authorList>
            <person name="Kim H.-S."/>
            <person name="Proctor R.H."/>
            <person name="Brown D.W."/>
        </authorList>
    </citation>
    <scope>NUCLEOTIDE SEQUENCE</scope>
    <source>
        <strain evidence="2">NRRL 22465</strain>
    </source>
</reference>
<gene>
    <name evidence="2" type="ORF">FZEAL_8590</name>
</gene>
<comment type="caution">
    <text evidence="2">The sequence shown here is derived from an EMBL/GenBank/DDBJ whole genome shotgun (WGS) entry which is preliminary data.</text>
</comment>
<name>A0A8H4UEI4_9HYPO</name>
<evidence type="ECO:0000313" key="3">
    <source>
        <dbReference type="Proteomes" id="UP000635477"/>
    </source>
</evidence>
<feature type="compositionally biased region" description="Polar residues" evidence="1">
    <location>
        <begin position="8"/>
        <end position="18"/>
    </location>
</feature>
<organism evidence="2 3">
    <name type="scientific">Fusarium zealandicum</name>
    <dbReference type="NCBI Taxonomy" id="1053134"/>
    <lineage>
        <taxon>Eukaryota</taxon>
        <taxon>Fungi</taxon>
        <taxon>Dikarya</taxon>
        <taxon>Ascomycota</taxon>
        <taxon>Pezizomycotina</taxon>
        <taxon>Sordariomycetes</taxon>
        <taxon>Hypocreomycetidae</taxon>
        <taxon>Hypocreales</taxon>
        <taxon>Nectriaceae</taxon>
        <taxon>Fusarium</taxon>
        <taxon>Fusarium staphyleae species complex</taxon>
    </lineage>
</organism>
<dbReference type="EMBL" id="JABEYC010000741">
    <property type="protein sequence ID" value="KAF4974512.1"/>
    <property type="molecule type" value="Genomic_DNA"/>
</dbReference>
<protein>
    <submittedName>
        <fullName evidence="2">Uncharacterized protein</fullName>
    </submittedName>
</protein>
<dbReference type="AlphaFoldDB" id="A0A8H4UEI4"/>
<sequence length="200" mass="23066">METRSKENIQPASTTSVITFGAPRTRKTNKRTRAPEKHEAMPPARKRQKTDSTLLLDDDYESDEAIHTPRGGSDFMQMFDQIYDPLHKQIHELEILLRKALNEQFRMGGVITRLRVVTANLKEQLALLDTRDSQEFQKPQESVRRRASTRNRKKTVKWAPESPKSKSQPRKQQEDENDDDLSDTVADYLEVAQTDISSDV</sequence>
<evidence type="ECO:0000313" key="2">
    <source>
        <dbReference type="EMBL" id="KAF4974512.1"/>
    </source>
</evidence>
<keyword evidence="3" id="KW-1185">Reference proteome</keyword>